<protein>
    <recommendedName>
        <fullName evidence="1">GIY-YIG domain-containing protein</fullName>
    </recommendedName>
</protein>
<accession>A0A0F9QQM9</accession>
<dbReference type="PROSITE" id="PS50164">
    <property type="entry name" value="GIY_YIG"/>
    <property type="match status" value="1"/>
</dbReference>
<evidence type="ECO:0000313" key="2">
    <source>
        <dbReference type="EMBL" id="KKN39272.1"/>
    </source>
</evidence>
<name>A0A0F9QQM9_9ZZZZ</name>
<dbReference type="AlphaFoldDB" id="A0A0F9QQM9"/>
<dbReference type="Pfam" id="PF01541">
    <property type="entry name" value="GIY-YIG"/>
    <property type="match status" value="1"/>
</dbReference>
<dbReference type="CDD" id="cd10456">
    <property type="entry name" value="GIY-YIG_UPF0213"/>
    <property type="match status" value="1"/>
</dbReference>
<dbReference type="SUPFAM" id="SSF82771">
    <property type="entry name" value="GIY-YIG endonuclease"/>
    <property type="match status" value="1"/>
</dbReference>
<dbReference type="InterPro" id="IPR035901">
    <property type="entry name" value="GIY-YIG_endonuc_sf"/>
</dbReference>
<sequence>MVVYCVYILEVITKNGKIEFYTGYTNNLLRRWKEHRNGTGAKFCRGKGIELKYYEYFPNRKDAMKREIQIKSFPKQKKRQLIESINNNSKKLY</sequence>
<dbReference type="EMBL" id="LAZR01001773">
    <property type="protein sequence ID" value="KKN39272.1"/>
    <property type="molecule type" value="Genomic_DNA"/>
</dbReference>
<feature type="domain" description="GIY-YIG" evidence="1">
    <location>
        <begin position="2"/>
        <end position="80"/>
    </location>
</feature>
<evidence type="ECO:0000259" key="1">
    <source>
        <dbReference type="PROSITE" id="PS50164"/>
    </source>
</evidence>
<comment type="caution">
    <text evidence="2">The sequence shown here is derived from an EMBL/GenBank/DDBJ whole genome shotgun (WGS) entry which is preliminary data.</text>
</comment>
<dbReference type="Gene3D" id="3.40.1440.10">
    <property type="entry name" value="GIY-YIG endonuclease"/>
    <property type="match status" value="1"/>
</dbReference>
<reference evidence="2" key="1">
    <citation type="journal article" date="2015" name="Nature">
        <title>Complex archaea that bridge the gap between prokaryotes and eukaryotes.</title>
        <authorList>
            <person name="Spang A."/>
            <person name="Saw J.H."/>
            <person name="Jorgensen S.L."/>
            <person name="Zaremba-Niedzwiedzka K."/>
            <person name="Martijn J."/>
            <person name="Lind A.E."/>
            <person name="van Eijk R."/>
            <person name="Schleper C."/>
            <person name="Guy L."/>
            <person name="Ettema T.J."/>
        </authorList>
    </citation>
    <scope>NUCLEOTIDE SEQUENCE</scope>
</reference>
<gene>
    <name evidence="2" type="ORF">LCGC14_0745010</name>
</gene>
<dbReference type="PANTHER" id="PTHR34477:SF1">
    <property type="entry name" value="UPF0213 PROTEIN YHBQ"/>
    <property type="match status" value="1"/>
</dbReference>
<dbReference type="InterPro" id="IPR000305">
    <property type="entry name" value="GIY-YIG_endonuc"/>
</dbReference>
<dbReference type="InterPro" id="IPR050190">
    <property type="entry name" value="UPF0213_domain"/>
</dbReference>
<dbReference type="PANTHER" id="PTHR34477">
    <property type="entry name" value="UPF0213 PROTEIN YHBQ"/>
    <property type="match status" value="1"/>
</dbReference>
<proteinExistence type="predicted"/>
<organism evidence="2">
    <name type="scientific">marine sediment metagenome</name>
    <dbReference type="NCBI Taxonomy" id="412755"/>
    <lineage>
        <taxon>unclassified sequences</taxon>
        <taxon>metagenomes</taxon>
        <taxon>ecological metagenomes</taxon>
    </lineage>
</organism>